<sequence length="327" mass="36160">SLPSGGEMGYLVPVDGDPEKLFVTSIPMNSLYDIAQMSYAKHILYLVDACYGGLALASTRGLKKSVPNYLSKITREKGRQIITAGGKDEQVLERSEWGHSAFTKNLLVGLGQSSADIDADGVITADELGGFLAERVFSETDGYHTPQTGRIGTEMGEFIFFNSNDFGDETSFSEYKEKSLAREKQYMTAKKMSLIYPGLGHKAINKPGKGIALLTIETLSLAMAIISNNKMQTTSEQLTDSEAAYNSWESYNDGAFSDVKDQYLSDHDANQSAQIQFYGAAISSLAVWVYNIYDVRKNRYNYTDNRQNSIFDFSLTANNQVVFSIQL</sequence>
<accession>A0A382QJK9</accession>
<dbReference type="AlphaFoldDB" id="A0A382QJK9"/>
<dbReference type="Gene3D" id="3.40.50.1460">
    <property type="match status" value="1"/>
</dbReference>
<reference evidence="1" key="1">
    <citation type="submission" date="2018-05" db="EMBL/GenBank/DDBJ databases">
        <authorList>
            <person name="Lanie J.A."/>
            <person name="Ng W.-L."/>
            <person name="Kazmierczak K.M."/>
            <person name="Andrzejewski T.M."/>
            <person name="Davidsen T.M."/>
            <person name="Wayne K.J."/>
            <person name="Tettelin H."/>
            <person name="Glass J.I."/>
            <person name="Rusch D."/>
            <person name="Podicherti R."/>
            <person name="Tsui H.-C.T."/>
            <person name="Winkler M.E."/>
        </authorList>
    </citation>
    <scope>NUCLEOTIDE SEQUENCE</scope>
</reference>
<gene>
    <name evidence="1" type="ORF">METZ01_LOCUS338567</name>
</gene>
<feature type="non-terminal residue" evidence="1">
    <location>
        <position position="1"/>
    </location>
</feature>
<dbReference type="EMBL" id="UINC01115004">
    <property type="protein sequence ID" value="SVC85713.1"/>
    <property type="molecule type" value="Genomic_DNA"/>
</dbReference>
<organism evidence="1">
    <name type="scientific">marine metagenome</name>
    <dbReference type="NCBI Taxonomy" id="408172"/>
    <lineage>
        <taxon>unclassified sequences</taxon>
        <taxon>metagenomes</taxon>
        <taxon>ecological metagenomes</taxon>
    </lineage>
</organism>
<protein>
    <recommendedName>
        <fullName evidence="2">EF-hand domain-containing protein</fullName>
    </recommendedName>
</protein>
<evidence type="ECO:0008006" key="2">
    <source>
        <dbReference type="Google" id="ProtNLM"/>
    </source>
</evidence>
<dbReference type="InterPro" id="IPR018247">
    <property type="entry name" value="EF_Hand_1_Ca_BS"/>
</dbReference>
<dbReference type="PROSITE" id="PS00018">
    <property type="entry name" value="EF_HAND_1"/>
    <property type="match status" value="1"/>
</dbReference>
<name>A0A382QJK9_9ZZZZ</name>
<proteinExistence type="predicted"/>
<evidence type="ECO:0000313" key="1">
    <source>
        <dbReference type="EMBL" id="SVC85713.1"/>
    </source>
</evidence>